<proteinExistence type="predicted"/>
<name>A0A840R9C2_9GAMM</name>
<sequence>MWERWQKGDSMHAIGEAFDRYHGSVSNILAQNGGICPAVRKRAPVSLT</sequence>
<dbReference type="EMBL" id="JACHHW010000012">
    <property type="protein sequence ID" value="MBB5189033.1"/>
    <property type="molecule type" value="Genomic_DNA"/>
</dbReference>
<evidence type="ECO:0000313" key="1">
    <source>
        <dbReference type="EMBL" id="MBB5189033.1"/>
    </source>
</evidence>
<accession>A0A840R9C2</accession>
<evidence type="ECO:0000313" key="2">
    <source>
        <dbReference type="Proteomes" id="UP000536640"/>
    </source>
</evidence>
<dbReference type="AlphaFoldDB" id="A0A840R9C2"/>
<comment type="caution">
    <text evidence="1">The sequence shown here is derived from an EMBL/GenBank/DDBJ whole genome shotgun (WGS) entry which is preliminary data.</text>
</comment>
<protein>
    <submittedName>
        <fullName evidence="1">Uncharacterized protein</fullName>
    </submittedName>
</protein>
<gene>
    <name evidence="1" type="ORF">HNQ57_003332</name>
</gene>
<keyword evidence="2" id="KW-1185">Reference proteome</keyword>
<organism evidence="1 2">
    <name type="scientific">Zhongshania antarctica</name>
    <dbReference type="NCBI Taxonomy" id="641702"/>
    <lineage>
        <taxon>Bacteria</taxon>
        <taxon>Pseudomonadati</taxon>
        <taxon>Pseudomonadota</taxon>
        <taxon>Gammaproteobacteria</taxon>
        <taxon>Cellvibrionales</taxon>
        <taxon>Spongiibacteraceae</taxon>
        <taxon>Zhongshania</taxon>
    </lineage>
</organism>
<reference evidence="1 2" key="1">
    <citation type="submission" date="2020-08" db="EMBL/GenBank/DDBJ databases">
        <title>Genomic Encyclopedia of Type Strains, Phase IV (KMG-IV): sequencing the most valuable type-strain genomes for metagenomic binning, comparative biology and taxonomic classification.</title>
        <authorList>
            <person name="Goeker M."/>
        </authorList>
    </citation>
    <scope>NUCLEOTIDE SEQUENCE [LARGE SCALE GENOMIC DNA]</scope>
    <source>
        <strain evidence="1 2">DSM 25701</strain>
    </source>
</reference>
<dbReference type="Proteomes" id="UP000536640">
    <property type="component" value="Unassembled WGS sequence"/>
</dbReference>